<dbReference type="EMBL" id="ACZI02000002">
    <property type="protein sequence ID" value="ERG69292.1"/>
    <property type="molecule type" value="Genomic_DNA"/>
</dbReference>
<proteinExistence type="predicted"/>
<evidence type="ECO:0000313" key="2">
    <source>
        <dbReference type="Proteomes" id="UP000004816"/>
    </source>
</evidence>
<dbReference type="HOGENOM" id="CLU_2248249_0_0_11"/>
<comment type="caution">
    <text evidence="1">The sequence shown here is derived from an EMBL/GenBank/DDBJ whole genome shotgun (WGS) entry which is preliminary data.</text>
</comment>
<reference evidence="1 2" key="1">
    <citation type="journal article" date="2011" name="Stand. Genomic Sci.">
        <title>High quality draft genome sequence of Segniliparus rugosus CDC 945(T)= (ATCC BAA-974(T)).</title>
        <authorList>
            <person name="Earl A.M."/>
            <person name="Desjardins C.A."/>
            <person name="Fitzgerald M.G."/>
            <person name="Arachchi H.M."/>
            <person name="Zeng Q."/>
            <person name="Mehta T."/>
            <person name="Griggs A."/>
            <person name="Birren B.W."/>
            <person name="Toney N.C."/>
            <person name="Carr J."/>
            <person name="Posey J."/>
            <person name="Butler W.R."/>
        </authorList>
    </citation>
    <scope>NUCLEOTIDE SEQUENCE [LARGE SCALE GENOMIC DNA]</scope>
    <source>
        <strain evidence="2">ATCC BAA-974 / DSM 45345 / CCUG 50838 / CIP 108380 / JCM 13579 / CDC 945</strain>
    </source>
</reference>
<keyword evidence="2" id="KW-1185">Reference proteome</keyword>
<protein>
    <submittedName>
        <fullName evidence="1">Uncharacterized protein</fullName>
    </submittedName>
</protein>
<gene>
    <name evidence="1" type="ORF">HMPREF9336_04183</name>
</gene>
<organism evidence="1 2">
    <name type="scientific">Segniliparus rugosus (strain ATCC BAA-974 / DSM 45345 / CCUG 50838 / CIP 108380 / JCM 13579 / CDC 945)</name>
    <dbReference type="NCBI Taxonomy" id="679197"/>
    <lineage>
        <taxon>Bacteria</taxon>
        <taxon>Bacillati</taxon>
        <taxon>Actinomycetota</taxon>
        <taxon>Actinomycetes</taxon>
        <taxon>Mycobacteriales</taxon>
        <taxon>Segniliparaceae</taxon>
        <taxon>Segniliparus</taxon>
    </lineage>
</organism>
<dbReference type="Proteomes" id="UP000004816">
    <property type="component" value="Unassembled WGS sequence"/>
</dbReference>
<evidence type="ECO:0000313" key="1">
    <source>
        <dbReference type="EMBL" id="ERG69292.1"/>
    </source>
</evidence>
<accession>U1M1P1</accession>
<name>U1M1P1_SEGRC</name>
<sequence length="104" mass="11698">MGASPRWKEIELDMYCPGRLLVRTVKTENHVTIMASKSVSMLETDVSNLVLVNFIGQHGFSLLHKEIVDDFSMDGGRSEFSIYRRRVSIFKNGEHLLSNLGLAG</sequence>
<dbReference type="AlphaFoldDB" id="U1M1P1"/>
<dbReference type="STRING" id="679197.HMPREF9336_04183"/>